<dbReference type="RefSeq" id="WP_084690273.1">
    <property type="nucleotide sequence ID" value="NZ_JOFV01000012.1"/>
</dbReference>
<evidence type="ECO:0000313" key="5">
    <source>
        <dbReference type="EMBL" id="RXR36558.1"/>
    </source>
</evidence>
<comment type="caution">
    <text evidence="5">The sequence shown here is derived from an EMBL/GenBank/DDBJ whole genome shotgun (WGS) entry which is preliminary data.</text>
</comment>
<dbReference type="Proteomes" id="UP000289805">
    <property type="component" value="Unassembled WGS sequence"/>
</dbReference>
<comment type="similarity">
    <text evidence="1">Belongs to the ROK (NagC/XylR) family.</text>
</comment>
<dbReference type="CDD" id="cd00090">
    <property type="entry name" value="HTH_ARSR"/>
    <property type="match status" value="1"/>
</dbReference>
<feature type="region of interest" description="Disordered" evidence="2">
    <location>
        <begin position="390"/>
        <end position="421"/>
    </location>
</feature>
<evidence type="ECO:0000313" key="7">
    <source>
        <dbReference type="Proteomes" id="UP000290517"/>
    </source>
</evidence>
<sequence>MSRTHVPGTPGLLRTINDRAALELLLDTGPMTRSQIGDLTGVSRPTSSQIVARLESAGLIEPTGAVQGARGPQAVMYAARTDVVVGLALDVLPGGVQARLVDAHGTVLGGAEIPTSDDRTAVSDVRAAWDAACADARVPVDRVGAVVAGVQAAADPTTGDLWLVGDLPGWPRLAVRSLLEQEFGVPVHIENDVNLATIAEHDAGRCDDASFSLLWIGGGIGLGTLIDGRLHHGATGAAGELGYLPVPVTVRDYDDHSVNLQDLVGGRRFEELAEWYGVPGEGYADYLAAMTADPDSPAVVALVEDFGRRLATVVQPVVAVVEPHLVVLSGPTCIAGGQRLADVTRSHLTDTEQGVALIVPALAPSDPVLRGAQAVVAADVRALLLDRVSTHPTDHGTHSAPVQTVRTATATTGAPASSHSG</sequence>
<organism evidence="5 6">
    <name type="scientific">Oerskovia turbata</name>
    <dbReference type="NCBI Taxonomy" id="1713"/>
    <lineage>
        <taxon>Bacteria</taxon>
        <taxon>Bacillati</taxon>
        <taxon>Actinomycetota</taxon>
        <taxon>Actinomycetes</taxon>
        <taxon>Micrococcales</taxon>
        <taxon>Cellulomonadaceae</taxon>
        <taxon>Oerskovia</taxon>
    </lineage>
</organism>
<evidence type="ECO:0000256" key="1">
    <source>
        <dbReference type="ARBA" id="ARBA00006479"/>
    </source>
</evidence>
<dbReference type="GO" id="GO:0003700">
    <property type="term" value="F:DNA-binding transcription factor activity"/>
    <property type="evidence" value="ECO:0007669"/>
    <property type="project" value="InterPro"/>
</dbReference>
<evidence type="ECO:0000256" key="2">
    <source>
        <dbReference type="SAM" id="MobiDB-lite"/>
    </source>
</evidence>
<dbReference type="Pfam" id="PF12802">
    <property type="entry name" value="MarR_2"/>
    <property type="match status" value="1"/>
</dbReference>
<dbReference type="Gene3D" id="3.30.420.40">
    <property type="match status" value="2"/>
</dbReference>
<dbReference type="Pfam" id="PF00480">
    <property type="entry name" value="ROK"/>
    <property type="match status" value="1"/>
</dbReference>
<gene>
    <name evidence="4" type="ORF">EQW73_08680</name>
    <name evidence="5" type="ORF">EQW78_01740</name>
</gene>
<evidence type="ECO:0000259" key="3">
    <source>
        <dbReference type="Pfam" id="PF12802"/>
    </source>
</evidence>
<dbReference type="InterPro" id="IPR000600">
    <property type="entry name" value="ROK"/>
</dbReference>
<dbReference type="InterPro" id="IPR000835">
    <property type="entry name" value="HTH_MarR-typ"/>
</dbReference>
<dbReference type="PANTHER" id="PTHR18964:SF149">
    <property type="entry name" value="BIFUNCTIONAL UDP-N-ACETYLGLUCOSAMINE 2-EPIMERASE_N-ACETYLMANNOSAMINE KINASE"/>
    <property type="match status" value="1"/>
</dbReference>
<dbReference type="PANTHER" id="PTHR18964">
    <property type="entry name" value="ROK (REPRESSOR, ORF, KINASE) FAMILY"/>
    <property type="match status" value="1"/>
</dbReference>
<dbReference type="EMBL" id="SDJR01000004">
    <property type="protein sequence ID" value="RXR26383.1"/>
    <property type="molecule type" value="Genomic_DNA"/>
</dbReference>
<accession>A0A4V1N5R0</accession>
<proteinExistence type="inferred from homology"/>
<dbReference type="Proteomes" id="UP000290517">
    <property type="component" value="Unassembled WGS sequence"/>
</dbReference>
<evidence type="ECO:0000313" key="6">
    <source>
        <dbReference type="Proteomes" id="UP000289805"/>
    </source>
</evidence>
<dbReference type="InterPro" id="IPR036390">
    <property type="entry name" value="WH_DNA-bd_sf"/>
</dbReference>
<dbReference type="SUPFAM" id="SSF53067">
    <property type="entry name" value="Actin-like ATPase domain"/>
    <property type="match status" value="1"/>
</dbReference>
<keyword evidence="7" id="KW-1185">Reference proteome</keyword>
<dbReference type="InterPro" id="IPR043129">
    <property type="entry name" value="ATPase_NBD"/>
</dbReference>
<protein>
    <submittedName>
        <fullName evidence="5">ROK family transcriptional regulator</fullName>
    </submittedName>
</protein>
<dbReference type="EMBL" id="SDJQ01000002">
    <property type="protein sequence ID" value="RXR36558.1"/>
    <property type="molecule type" value="Genomic_DNA"/>
</dbReference>
<dbReference type="SUPFAM" id="SSF46785">
    <property type="entry name" value="Winged helix' DNA-binding domain"/>
    <property type="match status" value="1"/>
</dbReference>
<dbReference type="InterPro" id="IPR036388">
    <property type="entry name" value="WH-like_DNA-bd_sf"/>
</dbReference>
<evidence type="ECO:0000313" key="4">
    <source>
        <dbReference type="EMBL" id="RXR26383.1"/>
    </source>
</evidence>
<name>A0A4V1N5R0_9CELL</name>
<dbReference type="AlphaFoldDB" id="A0A4V1N5R0"/>
<feature type="compositionally biased region" description="Low complexity" evidence="2">
    <location>
        <begin position="400"/>
        <end position="421"/>
    </location>
</feature>
<reference evidence="6 7" key="1">
    <citation type="submission" date="2019-01" db="EMBL/GenBank/DDBJ databases">
        <title>Oerskovia turbata Genome sequencing and assembly.</title>
        <authorList>
            <person name="Dou T."/>
        </authorList>
    </citation>
    <scope>NUCLEOTIDE SEQUENCE [LARGE SCALE GENOMIC DNA]</scope>
    <source>
        <strain evidence="5 6">JCM12123</strain>
        <strain evidence="4 7">JCM3160</strain>
    </source>
</reference>
<dbReference type="Gene3D" id="1.10.10.10">
    <property type="entry name" value="Winged helix-like DNA-binding domain superfamily/Winged helix DNA-binding domain"/>
    <property type="match status" value="1"/>
</dbReference>
<feature type="domain" description="HTH marR-type" evidence="3">
    <location>
        <begin position="21"/>
        <end position="70"/>
    </location>
</feature>
<dbReference type="InterPro" id="IPR011991">
    <property type="entry name" value="ArsR-like_HTH"/>
</dbReference>
<dbReference type="OrthoDB" id="3523179at2"/>
<dbReference type="STRING" id="1713.GCA_000718325_02686"/>